<evidence type="ECO:0000256" key="7">
    <source>
        <dbReference type="ARBA" id="ARBA00022840"/>
    </source>
</evidence>
<keyword evidence="5 15" id="KW-0347">Helicase</keyword>
<keyword evidence="4 15" id="KW-0378">Hydrolase</keyword>
<dbReference type="Gene3D" id="1.10.486.10">
    <property type="entry name" value="PCRA, domain 4"/>
    <property type="match status" value="1"/>
</dbReference>
<dbReference type="NCBIfam" id="TIGR02784">
    <property type="entry name" value="addA_alphas"/>
    <property type="match status" value="1"/>
</dbReference>
<dbReference type="Pfam" id="PF00580">
    <property type="entry name" value="UvrD-helicase"/>
    <property type="match status" value="1"/>
</dbReference>
<comment type="catalytic activity">
    <reaction evidence="11">
        <text>Couples ATP hydrolysis with the unwinding of duplex DNA by translocating in the 3'-5' direction.</text>
        <dbReference type="EC" id="5.6.2.4"/>
    </reaction>
</comment>
<dbReference type="InterPro" id="IPR014151">
    <property type="entry name" value="DNA_helicase_AddA"/>
</dbReference>
<evidence type="ECO:0000313" key="20">
    <source>
        <dbReference type="Proteomes" id="UP001139104"/>
    </source>
</evidence>
<keyword evidence="10" id="KW-0413">Isomerase</keyword>
<dbReference type="InterPro" id="IPR014017">
    <property type="entry name" value="DNA_helicase_UvrD-like_C"/>
</dbReference>
<keyword evidence="2 15" id="KW-0547">Nucleotide-binding</keyword>
<evidence type="ECO:0000256" key="16">
    <source>
        <dbReference type="SAM" id="MobiDB-lite"/>
    </source>
</evidence>
<keyword evidence="8" id="KW-0238">DNA-binding</keyword>
<dbReference type="EMBL" id="JAIVFP010000001">
    <property type="protein sequence ID" value="MCI4681983.1"/>
    <property type="molecule type" value="Genomic_DNA"/>
</dbReference>
<keyword evidence="6" id="KW-0269">Exonuclease</keyword>
<dbReference type="RefSeq" id="WP_243066017.1">
    <property type="nucleotide sequence ID" value="NZ_JAIVFK010000029.1"/>
</dbReference>
<dbReference type="Pfam" id="PF13361">
    <property type="entry name" value="UvrD_C"/>
    <property type="match status" value="1"/>
</dbReference>
<evidence type="ECO:0000256" key="4">
    <source>
        <dbReference type="ARBA" id="ARBA00022801"/>
    </source>
</evidence>
<feature type="binding site" evidence="15">
    <location>
        <begin position="29"/>
        <end position="36"/>
    </location>
    <ligand>
        <name>ATP</name>
        <dbReference type="ChEBI" id="CHEBI:30616"/>
    </ligand>
</feature>
<gene>
    <name evidence="19" type="primary">addA</name>
    <name evidence="19" type="ORF">K2U94_04265</name>
</gene>
<evidence type="ECO:0000256" key="12">
    <source>
        <dbReference type="ARBA" id="ARBA00034808"/>
    </source>
</evidence>
<accession>A0ABS9Z301</accession>
<dbReference type="GO" id="GO:0004386">
    <property type="term" value="F:helicase activity"/>
    <property type="evidence" value="ECO:0007669"/>
    <property type="project" value="UniProtKB-KW"/>
</dbReference>
<dbReference type="SUPFAM" id="SSF52540">
    <property type="entry name" value="P-loop containing nucleoside triphosphate hydrolases"/>
    <property type="match status" value="1"/>
</dbReference>
<evidence type="ECO:0000259" key="18">
    <source>
        <dbReference type="PROSITE" id="PS51217"/>
    </source>
</evidence>
<feature type="domain" description="UvrD-like helicase C-terminal" evidence="18">
    <location>
        <begin position="506"/>
        <end position="788"/>
    </location>
</feature>
<dbReference type="EC" id="5.6.2.4" evidence="12"/>
<sequence length="1147" mass="124438">MSGARKIPEATRARQALASDPKNSAWVSANAGSGKTHVLAQRVIRLLLAGVAPGRILCLTFTKAAAANMAARVFQTLAKWTALDDEALREAIGSTGAGRPRERNELDFARKLFARAVETPGGLKIQTIHAFCERVLHAAPFEANVAAGFAVVEDVEQQQLIARARRETLRQAEHDQRLGAALARVAQDAGLVFDKLLNEALSRRAAFRAAAPGALSAALGVAPGETPEALRGAMLEQGVGPRRWLDFAAFLRGGKKTDAANAEAFEQAHRAWKAGAFDAAREALFTVFFTLKGEPAKKLLTADLAKARPDLLDELTREQDRLNMLRGKIKAAETAERSLALIVVVNAILDRYESIKAERQILDFEDLIARTGEMLKRSSARWILQKLDAGIDHILVDEAQDTSAAQWDILDLLSGDFFAGAGQARRLRSFFAVGDEKQSIFSFQGAEPKLFATKKAEFQKRAKAAQMPFEPVELTLSFRSAPGVLEAVDKVFEKPEHFRGLSAQEDHVRTVHEALKRDLPARIEIWNVIEPGEKEESRDWRLPLDFRDEADPPVADARRIAETIRLWLQPGSGETVHEDGARRALRPGDIMILVRRRDAFFDAMIRALREKGVPAAGADRLQLAQHIAVMDLVAIGRAALLPEDDLTLATALKTPVFGFDDEDLLCVAPLRRGALQEALRASGEKRFQEACARLDLLRRLGRALPPFAFFARLLGPLGARRAFLSRLGPEAGDALDEFLNLAFAHERARAPSLAAFLGEVAGLDVSIKRDMDLTSSFVRVMTVHAAKGLEAKIVFLPDVCGAPAANQDGALFPLATAKGDQLAWSPKKDFDCAAVADARQKRQELAGEEYRRLLYVAMTRAEERLYVAGHRGARAIAPESWRAMIENALGEGAVEAPAPWGGDEKVMRFGPPETVLEAPAAAPAREETRAAPPPAWLFAPAAAELAAPPPLRPSSAFEGADQRAAEAAPSPQRAQALEEGRLVHRLLQFLPDLPRDARRAAALRDLAAQGPGAGRVEKLVAAAIAVLDDPRLEPLFGARSIAEARIAARLEKPGGGFVEIVGAIDRMAETEDGVWLADYKTGAPSPERRPAHVAQLALYRAGAARLYPGKRVRCVLIHAGGPVVEEIPAAELDAALEAALRLPGKSN</sequence>
<evidence type="ECO:0000256" key="3">
    <source>
        <dbReference type="ARBA" id="ARBA00022763"/>
    </source>
</evidence>
<protein>
    <recommendedName>
        <fullName evidence="12">DNA 3'-5' helicase</fullName>
        <ecNumber evidence="12">5.6.2.4</ecNumber>
    </recommendedName>
    <alternativeName>
        <fullName evidence="13">DNA 3'-5' helicase II</fullName>
    </alternativeName>
</protein>
<organism evidence="19 20">
    <name type="scientific">Candidatus Rhodoblastus alkanivorans</name>
    <dbReference type="NCBI Taxonomy" id="2954117"/>
    <lineage>
        <taxon>Bacteria</taxon>
        <taxon>Pseudomonadati</taxon>
        <taxon>Pseudomonadota</taxon>
        <taxon>Alphaproteobacteria</taxon>
        <taxon>Hyphomicrobiales</taxon>
        <taxon>Rhodoblastaceae</taxon>
        <taxon>Rhodoblastus</taxon>
    </lineage>
</organism>
<keyword evidence="3" id="KW-0227">DNA damage</keyword>
<evidence type="ECO:0000256" key="5">
    <source>
        <dbReference type="ARBA" id="ARBA00022806"/>
    </source>
</evidence>
<evidence type="ECO:0000256" key="15">
    <source>
        <dbReference type="PROSITE-ProRule" id="PRU00560"/>
    </source>
</evidence>
<evidence type="ECO:0000256" key="2">
    <source>
        <dbReference type="ARBA" id="ARBA00022741"/>
    </source>
</evidence>
<evidence type="ECO:0000256" key="6">
    <source>
        <dbReference type="ARBA" id="ARBA00022839"/>
    </source>
</evidence>
<keyword evidence="9" id="KW-0234">DNA repair</keyword>
<evidence type="ECO:0000256" key="1">
    <source>
        <dbReference type="ARBA" id="ARBA00022722"/>
    </source>
</evidence>
<dbReference type="InterPro" id="IPR014016">
    <property type="entry name" value="UvrD-like_ATP-bd"/>
</dbReference>
<dbReference type="Proteomes" id="UP001139104">
    <property type="component" value="Unassembled WGS sequence"/>
</dbReference>
<evidence type="ECO:0000256" key="11">
    <source>
        <dbReference type="ARBA" id="ARBA00034617"/>
    </source>
</evidence>
<feature type="region of interest" description="Disordered" evidence="16">
    <location>
        <begin position="948"/>
        <end position="974"/>
    </location>
</feature>
<dbReference type="PANTHER" id="PTHR11070:SF2">
    <property type="entry name" value="ATP-DEPENDENT DNA HELICASE SRS2"/>
    <property type="match status" value="1"/>
</dbReference>
<evidence type="ECO:0000256" key="13">
    <source>
        <dbReference type="ARBA" id="ARBA00034923"/>
    </source>
</evidence>
<dbReference type="PANTHER" id="PTHR11070">
    <property type="entry name" value="UVRD / RECB / PCRA DNA HELICASE FAMILY MEMBER"/>
    <property type="match status" value="1"/>
</dbReference>
<proteinExistence type="predicted"/>
<reference evidence="19" key="1">
    <citation type="journal article" date="2022" name="ISME J.">
        <title>Identification of active gaseous-alkane degraders at natural gas seeps.</title>
        <authorList>
            <person name="Farhan Ul Haque M."/>
            <person name="Hernandez M."/>
            <person name="Crombie A.T."/>
            <person name="Murrell J.C."/>
        </authorList>
    </citation>
    <scope>NUCLEOTIDE SEQUENCE</scope>
    <source>
        <strain evidence="19">PC2</strain>
    </source>
</reference>
<dbReference type="Gene3D" id="3.40.50.300">
    <property type="entry name" value="P-loop containing nucleotide triphosphate hydrolases"/>
    <property type="match status" value="4"/>
</dbReference>
<dbReference type="InterPro" id="IPR000212">
    <property type="entry name" value="DNA_helicase_UvrD/REP"/>
</dbReference>
<dbReference type="Gene3D" id="3.90.320.10">
    <property type="match status" value="1"/>
</dbReference>
<evidence type="ECO:0000256" key="8">
    <source>
        <dbReference type="ARBA" id="ARBA00023125"/>
    </source>
</evidence>
<dbReference type="InterPro" id="IPR027417">
    <property type="entry name" value="P-loop_NTPase"/>
</dbReference>
<keyword evidence="1" id="KW-0540">Nuclease</keyword>
<evidence type="ECO:0000256" key="9">
    <source>
        <dbReference type="ARBA" id="ARBA00023204"/>
    </source>
</evidence>
<dbReference type="InterPro" id="IPR038726">
    <property type="entry name" value="PDDEXK_AddAB-type"/>
</dbReference>
<dbReference type="PROSITE" id="PS51198">
    <property type="entry name" value="UVRD_HELICASE_ATP_BIND"/>
    <property type="match status" value="1"/>
</dbReference>
<dbReference type="PROSITE" id="PS51217">
    <property type="entry name" value="UVRD_HELICASE_CTER"/>
    <property type="match status" value="1"/>
</dbReference>
<evidence type="ECO:0000256" key="10">
    <source>
        <dbReference type="ARBA" id="ARBA00023235"/>
    </source>
</evidence>
<comment type="catalytic activity">
    <reaction evidence="14">
        <text>ATP + H2O = ADP + phosphate + H(+)</text>
        <dbReference type="Rhea" id="RHEA:13065"/>
        <dbReference type="ChEBI" id="CHEBI:15377"/>
        <dbReference type="ChEBI" id="CHEBI:15378"/>
        <dbReference type="ChEBI" id="CHEBI:30616"/>
        <dbReference type="ChEBI" id="CHEBI:43474"/>
        <dbReference type="ChEBI" id="CHEBI:456216"/>
        <dbReference type="EC" id="5.6.2.4"/>
    </reaction>
</comment>
<dbReference type="Pfam" id="PF12705">
    <property type="entry name" value="PDDEXK_1"/>
    <property type="match status" value="1"/>
</dbReference>
<evidence type="ECO:0000259" key="17">
    <source>
        <dbReference type="PROSITE" id="PS51198"/>
    </source>
</evidence>
<comment type="caution">
    <text evidence="19">The sequence shown here is derived from an EMBL/GenBank/DDBJ whole genome shotgun (WGS) entry which is preliminary data.</text>
</comment>
<name>A0ABS9Z301_9HYPH</name>
<keyword evidence="20" id="KW-1185">Reference proteome</keyword>
<dbReference type="InterPro" id="IPR011604">
    <property type="entry name" value="PDDEXK-like_dom_sf"/>
</dbReference>
<evidence type="ECO:0000256" key="14">
    <source>
        <dbReference type="ARBA" id="ARBA00048988"/>
    </source>
</evidence>
<feature type="domain" description="UvrD-like helicase ATP-binding" evidence="17">
    <location>
        <begin position="8"/>
        <end position="481"/>
    </location>
</feature>
<keyword evidence="7 15" id="KW-0067">ATP-binding</keyword>
<evidence type="ECO:0000313" key="19">
    <source>
        <dbReference type="EMBL" id="MCI4681983.1"/>
    </source>
</evidence>